<dbReference type="Proteomes" id="UP000887116">
    <property type="component" value="Unassembled WGS sequence"/>
</dbReference>
<dbReference type="EMBL" id="BMAO01027182">
    <property type="protein sequence ID" value="GFR15004.1"/>
    <property type="molecule type" value="Genomic_DNA"/>
</dbReference>
<comment type="caution">
    <text evidence="1">The sequence shown here is derived from an EMBL/GenBank/DDBJ whole genome shotgun (WGS) entry which is preliminary data.</text>
</comment>
<reference evidence="1" key="1">
    <citation type="submission" date="2020-07" db="EMBL/GenBank/DDBJ databases">
        <title>Multicomponent nature underlies the extraordinary mechanical properties of spider dragline silk.</title>
        <authorList>
            <person name="Kono N."/>
            <person name="Nakamura H."/>
            <person name="Mori M."/>
            <person name="Yoshida Y."/>
            <person name="Ohtoshi R."/>
            <person name="Malay A.D."/>
            <person name="Moran D.A.P."/>
            <person name="Tomita M."/>
            <person name="Numata K."/>
            <person name="Arakawa K."/>
        </authorList>
    </citation>
    <scope>NUCLEOTIDE SEQUENCE</scope>
</reference>
<evidence type="ECO:0000313" key="1">
    <source>
        <dbReference type="EMBL" id="GFR15004.1"/>
    </source>
</evidence>
<organism evidence="1 2">
    <name type="scientific">Trichonephila clavata</name>
    <name type="common">Joro spider</name>
    <name type="synonym">Nephila clavata</name>
    <dbReference type="NCBI Taxonomy" id="2740835"/>
    <lineage>
        <taxon>Eukaryota</taxon>
        <taxon>Metazoa</taxon>
        <taxon>Ecdysozoa</taxon>
        <taxon>Arthropoda</taxon>
        <taxon>Chelicerata</taxon>
        <taxon>Arachnida</taxon>
        <taxon>Araneae</taxon>
        <taxon>Araneomorphae</taxon>
        <taxon>Entelegynae</taxon>
        <taxon>Araneoidea</taxon>
        <taxon>Nephilidae</taxon>
        <taxon>Trichonephila</taxon>
    </lineage>
</organism>
<sequence>MKDVLKPHHTVNWFLCNDFVVYSRVFDVVYTRVVSTAIIRPSSNKSPSLHGRSSKNPVSSSHLTSFTIQVHYAESLSVIIPIAVTILQESSAIFEPFDKLTIIVHYAGSLFVFNPFAV</sequence>
<gene>
    <name evidence="1" type="ORF">TNCT_63241</name>
</gene>
<protein>
    <submittedName>
        <fullName evidence="1">Uncharacterized protein</fullName>
    </submittedName>
</protein>
<keyword evidence="2" id="KW-1185">Reference proteome</keyword>
<name>A0A8X6I415_TRICU</name>
<dbReference type="AlphaFoldDB" id="A0A8X6I415"/>
<accession>A0A8X6I415</accession>
<proteinExistence type="predicted"/>
<evidence type="ECO:0000313" key="2">
    <source>
        <dbReference type="Proteomes" id="UP000887116"/>
    </source>
</evidence>